<accession>A0A9N9GPX1</accession>
<name>A0A9N9GPX1_9GLOM</name>
<comment type="caution">
    <text evidence="1">The sequence shown here is derived from an EMBL/GenBank/DDBJ whole genome shotgun (WGS) entry which is preliminary data.</text>
</comment>
<protein>
    <submittedName>
        <fullName evidence="1">5203_t:CDS:1</fullName>
    </submittedName>
</protein>
<evidence type="ECO:0000313" key="2">
    <source>
        <dbReference type="Proteomes" id="UP000789405"/>
    </source>
</evidence>
<gene>
    <name evidence="1" type="ORF">DERYTH_LOCUS8898</name>
</gene>
<organism evidence="1 2">
    <name type="scientific">Dentiscutata erythropus</name>
    <dbReference type="NCBI Taxonomy" id="1348616"/>
    <lineage>
        <taxon>Eukaryota</taxon>
        <taxon>Fungi</taxon>
        <taxon>Fungi incertae sedis</taxon>
        <taxon>Mucoromycota</taxon>
        <taxon>Glomeromycotina</taxon>
        <taxon>Glomeromycetes</taxon>
        <taxon>Diversisporales</taxon>
        <taxon>Gigasporaceae</taxon>
        <taxon>Dentiscutata</taxon>
    </lineage>
</organism>
<dbReference type="AlphaFoldDB" id="A0A9N9GPX1"/>
<proteinExistence type="predicted"/>
<dbReference type="EMBL" id="CAJVPY010004714">
    <property type="protein sequence ID" value="CAG8626130.1"/>
    <property type="molecule type" value="Genomic_DNA"/>
</dbReference>
<reference evidence="1" key="1">
    <citation type="submission" date="2021-06" db="EMBL/GenBank/DDBJ databases">
        <authorList>
            <person name="Kallberg Y."/>
            <person name="Tangrot J."/>
            <person name="Rosling A."/>
        </authorList>
    </citation>
    <scope>NUCLEOTIDE SEQUENCE</scope>
    <source>
        <strain evidence="1">MA453B</strain>
    </source>
</reference>
<sequence>SLTRPQILSIIKSLIPLLDDVDRSCFQDLSSKSRNNLINILQEIRNILADNGVNPNNEV</sequence>
<dbReference type="Proteomes" id="UP000789405">
    <property type="component" value="Unassembled WGS sequence"/>
</dbReference>
<evidence type="ECO:0000313" key="1">
    <source>
        <dbReference type="EMBL" id="CAG8626130.1"/>
    </source>
</evidence>
<feature type="non-terminal residue" evidence="1">
    <location>
        <position position="1"/>
    </location>
</feature>
<keyword evidence="2" id="KW-1185">Reference proteome</keyword>